<sequence>MSEINETHAAWVPPPFPPQGRLPGRALQVGQNCHQQNSDERRYHQELCLAAGRRVEPPCCKTLHISLFFDGTGNNLNHDFFIANPKHPTNIARLFRATIGDGTAGGVTDTKKMPLDGVKDSGGKYFKFYIPGVGTPFPEVNDPDYSTMGLVGAVKGEERINWALLRIIDVLMRLSKDKENNSIKLSEGASRESLKKMGTSWNRLWFGGSHNRYEEFTRLLNDLASDLKPLIIQPEPGKPKLTGIKLYVYGFSRGAAAARTFVRWLSELLPPPA</sequence>
<evidence type="ECO:0000313" key="2">
    <source>
        <dbReference type="EMBL" id="MRJ99856.1"/>
    </source>
</evidence>
<comment type="caution">
    <text evidence="2">The sequence shown here is derived from an EMBL/GenBank/DDBJ whole genome shotgun (WGS) entry which is preliminary data.</text>
</comment>
<proteinExistence type="predicted"/>
<accession>A0AAW9UNV9</accession>
<dbReference type="PANTHER" id="PTHR33840">
    <property type="match status" value="1"/>
</dbReference>
<name>A0AAW9UNV9_KLEPN</name>
<dbReference type="EMBL" id="WJVL01000057">
    <property type="protein sequence ID" value="MRJ99856.1"/>
    <property type="molecule type" value="Genomic_DNA"/>
</dbReference>
<gene>
    <name evidence="2" type="ORF">GJJ01_28605</name>
</gene>
<organism evidence="2 3">
    <name type="scientific">Klebsiella pneumoniae</name>
    <dbReference type="NCBI Taxonomy" id="573"/>
    <lineage>
        <taxon>Bacteria</taxon>
        <taxon>Pseudomonadati</taxon>
        <taxon>Pseudomonadota</taxon>
        <taxon>Gammaproteobacteria</taxon>
        <taxon>Enterobacterales</taxon>
        <taxon>Enterobacteriaceae</taxon>
        <taxon>Klebsiella/Raoultella group</taxon>
        <taxon>Klebsiella</taxon>
        <taxon>Klebsiella pneumoniae complex</taxon>
    </lineage>
</organism>
<protein>
    <submittedName>
        <fullName evidence="2">DUF2235 domain-containing protein</fullName>
    </submittedName>
</protein>
<dbReference type="PANTHER" id="PTHR33840:SF1">
    <property type="entry name" value="TLE1 PHOSPHOLIPASE DOMAIN-CONTAINING PROTEIN"/>
    <property type="match status" value="1"/>
</dbReference>
<dbReference type="Proteomes" id="UP000441029">
    <property type="component" value="Unassembled WGS sequence"/>
</dbReference>
<reference evidence="2 3" key="1">
    <citation type="submission" date="2019-11" db="EMBL/GenBank/DDBJ databases">
        <title>Molecular typing, antibiotic resistance determination and virulence profiling for 36 multidrug-resistant clinical Klebsiella pneumoniae isolates using second- and third-generation sequencing.</title>
        <authorList>
            <person name="Shelenkov A."/>
            <person name="Mikhaylova Y."/>
            <person name="Yanushevich Y."/>
            <person name="Samoilov A."/>
            <person name="Petrova L."/>
            <person name="Fomina V."/>
            <person name="Gusarov V."/>
            <person name="Zamyatin M."/>
            <person name="Shagin D."/>
        </authorList>
    </citation>
    <scope>NUCLEOTIDE SEQUENCE [LARGE SCALE GENOMIC DNA]</scope>
    <source>
        <strain evidence="2 3">CriePir226</strain>
    </source>
</reference>
<evidence type="ECO:0000256" key="1">
    <source>
        <dbReference type="SAM" id="MobiDB-lite"/>
    </source>
</evidence>
<feature type="non-terminal residue" evidence="2">
    <location>
        <position position="273"/>
    </location>
</feature>
<feature type="region of interest" description="Disordered" evidence="1">
    <location>
        <begin position="1"/>
        <end position="23"/>
    </location>
</feature>
<dbReference type="AlphaFoldDB" id="A0AAW9UNV9"/>
<evidence type="ECO:0000313" key="3">
    <source>
        <dbReference type="Proteomes" id="UP000441029"/>
    </source>
</evidence>